<comment type="caution">
    <text evidence="3">The sequence shown here is derived from an EMBL/GenBank/DDBJ whole genome shotgun (WGS) entry which is preliminary data.</text>
</comment>
<dbReference type="PANTHER" id="PTHR37423:SF2">
    <property type="entry name" value="MEMBRANE-BOUND LYTIC MUREIN TRANSGLYCOSYLASE C"/>
    <property type="match status" value="1"/>
</dbReference>
<evidence type="ECO:0000259" key="2">
    <source>
        <dbReference type="Pfam" id="PF01464"/>
    </source>
</evidence>
<dbReference type="CDD" id="cd16896">
    <property type="entry name" value="LT_Slt70-like"/>
    <property type="match status" value="1"/>
</dbReference>
<dbReference type="InterPro" id="IPR023346">
    <property type="entry name" value="Lysozyme-like_dom_sf"/>
</dbReference>
<comment type="similarity">
    <text evidence="1">Belongs to the transglycosylase Slt family.</text>
</comment>
<evidence type="ECO:0000313" key="3">
    <source>
        <dbReference type="EMBL" id="PRR69016.1"/>
    </source>
</evidence>
<dbReference type="Gene3D" id="1.10.530.10">
    <property type="match status" value="1"/>
</dbReference>
<organism evidence="3 4">
    <name type="scientific">Neomoorella humiferrea</name>
    <dbReference type="NCBI Taxonomy" id="676965"/>
    <lineage>
        <taxon>Bacteria</taxon>
        <taxon>Bacillati</taxon>
        <taxon>Bacillota</taxon>
        <taxon>Clostridia</taxon>
        <taxon>Neomoorellales</taxon>
        <taxon>Neomoorellaceae</taxon>
        <taxon>Neomoorella</taxon>
    </lineage>
</organism>
<dbReference type="EC" id="4.2.2.-" evidence="3"/>
<evidence type="ECO:0000256" key="1">
    <source>
        <dbReference type="ARBA" id="ARBA00007734"/>
    </source>
</evidence>
<dbReference type="SUPFAM" id="SSF53955">
    <property type="entry name" value="Lysozyme-like"/>
    <property type="match status" value="1"/>
</dbReference>
<evidence type="ECO:0000313" key="4">
    <source>
        <dbReference type="Proteomes" id="UP000238415"/>
    </source>
</evidence>
<accession>A0A2T0AKA5</accession>
<dbReference type="EMBL" id="PVXM01000058">
    <property type="protein sequence ID" value="PRR69016.1"/>
    <property type="molecule type" value="Genomic_DNA"/>
</dbReference>
<dbReference type="PANTHER" id="PTHR37423">
    <property type="entry name" value="SOLUBLE LYTIC MUREIN TRANSGLYCOSYLASE-RELATED"/>
    <property type="match status" value="1"/>
</dbReference>
<dbReference type="InterPro" id="IPR008258">
    <property type="entry name" value="Transglycosylase_SLT_dom_1"/>
</dbReference>
<dbReference type="AlphaFoldDB" id="A0A2T0AKA5"/>
<name>A0A2T0AKA5_9FIRM</name>
<sequence>MIRTWRRFLWLTAVAALLFYLVPRAARVLYPLPYIDIITLYAHREGIDPLLVAAVTRVESKFYPHAQSDQGARGLMQLMPETARLAAEHLKLPYEPDLLFTPEYNLRLGCWYLAELLREFGDLPTALAAYNGGRGNVHSWLEEGNWDGSLQNLDKVPFGETREFVRRVLLNYRIYRFLYPHIH</sequence>
<dbReference type="GO" id="GO:0016020">
    <property type="term" value="C:membrane"/>
    <property type="evidence" value="ECO:0007669"/>
    <property type="project" value="InterPro"/>
</dbReference>
<proteinExistence type="inferred from homology"/>
<reference evidence="3 4" key="1">
    <citation type="submission" date="2018-03" db="EMBL/GenBank/DDBJ databases">
        <title>Genome sequence of Moorella humiferrea DSM 23265.</title>
        <authorList>
            <person name="Poehlein A."/>
            <person name="Daniel R."/>
        </authorList>
    </citation>
    <scope>NUCLEOTIDE SEQUENCE [LARGE SCALE GENOMIC DNA]</scope>
    <source>
        <strain evidence="3 4">DSM 23265</strain>
    </source>
</reference>
<dbReference type="Pfam" id="PF01464">
    <property type="entry name" value="SLT"/>
    <property type="match status" value="1"/>
</dbReference>
<gene>
    <name evidence="3" type="primary">slt</name>
    <name evidence="3" type="ORF">MOHU_25460</name>
</gene>
<protein>
    <submittedName>
        <fullName evidence="3">Soluble lytic murein transglycosylase</fullName>
        <ecNumber evidence="3">4.2.2.-</ecNumber>
    </submittedName>
</protein>
<dbReference type="GO" id="GO:0008933">
    <property type="term" value="F:peptidoglycan lytic transglycosylase activity"/>
    <property type="evidence" value="ECO:0007669"/>
    <property type="project" value="InterPro"/>
</dbReference>
<keyword evidence="4" id="KW-1185">Reference proteome</keyword>
<keyword evidence="3" id="KW-0456">Lyase</keyword>
<feature type="domain" description="Transglycosylase SLT" evidence="2">
    <location>
        <begin position="40"/>
        <end position="145"/>
    </location>
</feature>
<dbReference type="InterPro" id="IPR000189">
    <property type="entry name" value="Transglyc_AS"/>
</dbReference>
<dbReference type="RefSeq" id="WP_245907912.1">
    <property type="nucleotide sequence ID" value="NZ_CP136419.1"/>
</dbReference>
<dbReference type="Proteomes" id="UP000238415">
    <property type="component" value="Unassembled WGS sequence"/>
</dbReference>
<dbReference type="PROSITE" id="PS00922">
    <property type="entry name" value="TRANSGLYCOSYLASE"/>
    <property type="match status" value="1"/>
</dbReference>
<dbReference type="GO" id="GO:0000270">
    <property type="term" value="P:peptidoglycan metabolic process"/>
    <property type="evidence" value="ECO:0007669"/>
    <property type="project" value="InterPro"/>
</dbReference>